<dbReference type="KEGG" id="kpin:30175921"/>
<dbReference type="GO" id="GO:0043484">
    <property type="term" value="P:regulation of RNA splicing"/>
    <property type="evidence" value="ECO:0007669"/>
    <property type="project" value="TreeGrafter"/>
</dbReference>
<accession>A0A1B9HTV3</accession>
<dbReference type="InterPro" id="IPR000719">
    <property type="entry name" value="Prot_kinase_dom"/>
</dbReference>
<dbReference type="SMART" id="SM00220">
    <property type="entry name" value="S_TKc"/>
    <property type="match status" value="1"/>
</dbReference>
<feature type="binding site" evidence="6">
    <location>
        <position position="616"/>
    </location>
    <ligand>
        <name>ATP</name>
        <dbReference type="ChEBI" id="CHEBI:30616"/>
    </ligand>
</feature>
<evidence type="ECO:0000256" key="6">
    <source>
        <dbReference type="PROSITE-ProRule" id="PRU10141"/>
    </source>
</evidence>
<feature type="region of interest" description="Disordered" evidence="7">
    <location>
        <begin position="1"/>
        <end position="62"/>
    </location>
</feature>
<feature type="region of interest" description="Disordered" evidence="7">
    <location>
        <begin position="261"/>
        <end position="329"/>
    </location>
</feature>
<dbReference type="EMBL" id="KI894016">
    <property type="protein sequence ID" value="OCF46697.1"/>
    <property type="molecule type" value="Genomic_DNA"/>
</dbReference>
<dbReference type="PANTHER" id="PTHR45646:SF11">
    <property type="entry name" value="SERINE_THREONINE-PROTEIN KINASE DOA"/>
    <property type="match status" value="1"/>
</dbReference>
<feature type="domain" description="Protein kinase" evidence="8">
    <location>
        <begin position="587"/>
        <end position="907"/>
    </location>
</feature>
<dbReference type="PROSITE" id="PS00108">
    <property type="entry name" value="PROTEIN_KINASE_ST"/>
    <property type="match status" value="1"/>
</dbReference>
<evidence type="ECO:0000256" key="2">
    <source>
        <dbReference type="ARBA" id="ARBA00022679"/>
    </source>
</evidence>
<feature type="compositionally biased region" description="Polar residues" evidence="7">
    <location>
        <begin position="152"/>
        <end position="166"/>
    </location>
</feature>
<evidence type="ECO:0000313" key="11">
    <source>
        <dbReference type="Proteomes" id="UP000094020"/>
    </source>
</evidence>
<feature type="compositionally biased region" description="Low complexity" evidence="7">
    <location>
        <begin position="35"/>
        <end position="46"/>
    </location>
</feature>
<feature type="compositionally biased region" description="Polar residues" evidence="7">
    <location>
        <begin position="313"/>
        <end position="325"/>
    </location>
</feature>
<feature type="region of interest" description="Disordered" evidence="7">
    <location>
        <begin position="480"/>
        <end position="519"/>
    </location>
</feature>
<dbReference type="GO" id="GO:0004674">
    <property type="term" value="F:protein serine/threonine kinase activity"/>
    <property type="evidence" value="ECO:0007669"/>
    <property type="project" value="UniProtKB-KW"/>
</dbReference>
<dbReference type="InterPro" id="IPR017441">
    <property type="entry name" value="Protein_kinase_ATP_BS"/>
</dbReference>
<evidence type="ECO:0000256" key="5">
    <source>
        <dbReference type="ARBA" id="ARBA00022840"/>
    </source>
</evidence>
<reference evidence="9" key="3">
    <citation type="submission" date="2016-07" db="EMBL/GenBank/DDBJ databases">
        <title>Evolution of pathogenesis and genome organization in the Tremellales.</title>
        <authorList>
            <person name="Cuomo C."/>
            <person name="Litvintseva A."/>
            <person name="Heitman J."/>
            <person name="Chen Y."/>
            <person name="Sun S."/>
            <person name="Springer D."/>
            <person name="Dromer F."/>
            <person name="Young S."/>
            <person name="Zeng Q."/>
            <person name="Chapman S."/>
            <person name="Gujja S."/>
            <person name="Saif S."/>
            <person name="Birren B."/>
        </authorList>
    </citation>
    <scope>NUCLEOTIDE SEQUENCE</scope>
    <source>
        <strain evidence="9">CBS 10737</strain>
    </source>
</reference>
<protein>
    <submittedName>
        <fullName evidence="9">CMGC/CLK protein kinase</fullName>
    </submittedName>
</protein>
<evidence type="ECO:0000313" key="10">
    <source>
        <dbReference type="EMBL" id="WWC72595.1"/>
    </source>
</evidence>
<evidence type="ECO:0000259" key="8">
    <source>
        <dbReference type="PROSITE" id="PS50011"/>
    </source>
</evidence>
<dbReference type="PROSITE" id="PS00107">
    <property type="entry name" value="PROTEIN_KINASE_ATP"/>
    <property type="match status" value="1"/>
</dbReference>
<reference evidence="10" key="4">
    <citation type="submission" date="2024-02" db="EMBL/GenBank/DDBJ databases">
        <title>Comparative genomics of Cryptococcus and Kwoniella reveals pathogenesis evolution and contrasting modes of karyotype evolution via chromosome fusion or intercentromeric recombination.</title>
        <authorList>
            <person name="Coelho M.A."/>
            <person name="David-Palma M."/>
            <person name="Shea T."/>
            <person name="Bowers K."/>
            <person name="McGinley-Smith S."/>
            <person name="Mohammad A.W."/>
            <person name="Gnirke A."/>
            <person name="Yurkov A.M."/>
            <person name="Nowrousian M."/>
            <person name="Sun S."/>
            <person name="Cuomo C.A."/>
            <person name="Heitman J."/>
        </authorList>
    </citation>
    <scope>NUCLEOTIDE SEQUENCE</scope>
    <source>
        <strain evidence="10">CBS 10737</strain>
    </source>
</reference>
<dbReference type="Gene3D" id="1.10.510.10">
    <property type="entry name" value="Transferase(Phosphotransferase) domain 1"/>
    <property type="match status" value="1"/>
</dbReference>
<sequence>MSRHHQEHLSSPSIYHHIQNPSNSTSTISNALIDHPSSSYPHSQSHIQAILSPPTPTHTAELYYPPEIDRLPSILPPRAPSLFQPPPPREDTGYRLESRGRIPAIRIPPVPYRRNSSQSNNNQSLLGDPTRNNNSLVGPNSPYEQPLLPPISASTSLVSDNHNTSKYHLRSLGFNNNQPSPSTQSTSHSKSPYASGFYNLSLSNPLSAGSSSTNTTYYHSEERGLRSPHPPLTANTNINSTYQSHLWPHSYNNTLLSSPHNYTHSLSHSKSPQRRESIGSTGRGNYHYLNNDYPSLPGPSSQPHQSPRYPESPYQTYEPSISNTPYLPPLIHHHSISGYPNSVSNNNNPTSPVHIPPPLRFRYSISPPVGIQGLENMPPRKKLTGETSIMGSSTPRTTVSSATGVTGSASVTRSGRKGVNGKGWTTEHTYDSVGQKKEIIVIDDSQSPMIQQPIRKRTRAQVAAEQAQAYAASQTGNSLYNGHINGHSTTSLNSSTTKKRKVDEGSEHGSVKKVKGKLASTATSASVQATGQSYNQHYVPPPKQAVTKAQPVPVQTGPPGHSSTQPAWDDAEGHYIVKPDDVIGGRYKIVRLLGQGTFGKVVEARHIETRRKVAIKVIRAVQKYRDASKIEIRVLETLKKNDPRNDNKCIHLDECFDFRNHPCLVSELYGMSVFDFLKQNNFQPFPEKHIQDFARSLLRSVAFLHTLKLVHTDLKPENILLCSNESRLQGPRTKNSKAKSILRNTEIRLIDFGSATFETEYHSSVVSTRHYRAPEIILGLPWSYPCDMFSIGCILVEFYTGDALFQTHDNLEHLAMMEVVMGKFSQRMIEKGRHKKPEFFRGNKIDFPNATVSKASKKYVKGMKNLKDIIAPTTKHQQLFLDLCVRLLDHDPDVRIKVHDALRHPYLNEPIPDPL</sequence>
<dbReference type="RefSeq" id="XP_019007916.1">
    <property type="nucleotide sequence ID" value="XM_019159244.1"/>
</dbReference>
<keyword evidence="11" id="KW-1185">Reference proteome</keyword>
<reference evidence="10" key="2">
    <citation type="submission" date="2013-07" db="EMBL/GenBank/DDBJ databases">
        <authorList>
            <consortium name="The Broad Institute Genome Sequencing Platform"/>
            <person name="Cuomo C."/>
            <person name="Litvintseva A."/>
            <person name="Chen Y."/>
            <person name="Heitman J."/>
            <person name="Sun S."/>
            <person name="Springer D."/>
            <person name="Dromer F."/>
            <person name="Young S.K."/>
            <person name="Zeng Q."/>
            <person name="Gargeya S."/>
            <person name="Fitzgerald M."/>
            <person name="Abouelleil A."/>
            <person name="Alvarado L."/>
            <person name="Berlin A.M."/>
            <person name="Chapman S.B."/>
            <person name="Dewar J."/>
            <person name="Goldberg J."/>
            <person name="Griggs A."/>
            <person name="Gujja S."/>
            <person name="Hansen M."/>
            <person name="Howarth C."/>
            <person name="Imamovic A."/>
            <person name="Larimer J."/>
            <person name="McCowan C."/>
            <person name="Murphy C."/>
            <person name="Pearson M."/>
            <person name="Priest M."/>
            <person name="Roberts A."/>
            <person name="Saif S."/>
            <person name="Shea T."/>
            <person name="Sykes S."/>
            <person name="Wortman J."/>
            <person name="Nusbaum C."/>
            <person name="Birren B."/>
        </authorList>
    </citation>
    <scope>NUCLEOTIDE SEQUENCE</scope>
    <source>
        <strain evidence="10">CBS 10737</strain>
    </source>
</reference>
<proteinExistence type="predicted"/>
<dbReference type="GeneID" id="30175921"/>
<feature type="compositionally biased region" description="Low complexity" evidence="7">
    <location>
        <begin position="397"/>
        <end position="412"/>
    </location>
</feature>
<organism evidence="9">
    <name type="scientific">Kwoniella pini CBS 10737</name>
    <dbReference type="NCBI Taxonomy" id="1296096"/>
    <lineage>
        <taxon>Eukaryota</taxon>
        <taxon>Fungi</taxon>
        <taxon>Dikarya</taxon>
        <taxon>Basidiomycota</taxon>
        <taxon>Agaricomycotina</taxon>
        <taxon>Tremellomycetes</taxon>
        <taxon>Tremellales</taxon>
        <taxon>Cryptococcaceae</taxon>
        <taxon>Kwoniella</taxon>
    </lineage>
</organism>
<dbReference type="Proteomes" id="UP000094020">
    <property type="component" value="Chromosome 9"/>
</dbReference>
<keyword evidence="2" id="KW-0808">Transferase</keyword>
<dbReference type="EMBL" id="CP144527">
    <property type="protein sequence ID" value="WWC72595.1"/>
    <property type="molecule type" value="Genomic_DNA"/>
</dbReference>
<dbReference type="GO" id="GO:0005634">
    <property type="term" value="C:nucleus"/>
    <property type="evidence" value="ECO:0007669"/>
    <property type="project" value="TreeGrafter"/>
</dbReference>
<dbReference type="InterPro" id="IPR008271">
    <property type="entry name" value="Ser/Thr_kinase_AS"/>
</dbReference>
<dbReference type="Gene3D" id="3.30.200.20">
    <property type="entry name" value="Phosphorylase Kinase, domain 1"/>
    <property type="match status" value="1"/>
</dbReference>
<dbReference type="AlphaFoldDB" id="A0A1B9HTV3"/>
<evidence type="ECO:0000256" key="1">
    <source>
        <dbReference type="ARBA" id="ARBA00022527"/>
    </source>
</evidence>
<evidence type="ECO:0000256" key="3">
    <source>
        <dbReference type="ARBA" id="ARBA00022741"/>
    </source>
</evidence>
<feature type="region of interest" description="Disordered" evidence="7">
    <location>
        <begin position="208"/>
        <end position="237"/>
    </location>
</feature>
<dbReference type="InterPro" id="IPR051175">
    <property type="entry name" value="CLK_kinases"/>
</dbReference>
<feature type="region of interest" description="Disordered" evidence="7">
    <location>
        <begin position="385"/>
        <end position="426"/>
    </location>
</feature>
<keyword evidence="4 9" id="KW-0418">Kinase</keyword>
<dbReference type="SUPFAM" id="SSF56112">
    <property type="entry name" value="Protein kinase-like (PK-like)"/>
    <property type="match status" value="1"/>
</dbReference>
<keyword evidence="5 6" id="KW-0067">ATP-binding</keyword>
<evidence type="ECO:0000256" key="7">
    <source>
        <dbReference type="SAM" id="MobiDB-lite"/>
    </source>
</evidence>
<gene>
    <name evidence="9" type="ORF">I206_07552</name>
    <name evidence="10" type="ORF">I206_106557</name>
</gene>
<dbReference type="PANTHER" id="PTHR45646">
    <property type="entry name" value="SERINE/THREONINE-PROTEIN KINASE DOA-RELATED"/>
    <property type="match status" value="1"/>
</dbReference>
<feature type="compositionally biased region" description="Low complexity" evidence="7">
    <location>
        <begin position="175"/>
        <end position="191"/>
    </location>
</feature>
<keyword evidence="1" id="KW-0723">Serine/threonine-protein kinase</keyword>
<feature type="compositionally biased region" description="Polar residues" evidence="7">
    <location>
        <begin position="261"/>
        <end position="270"/>
    </location>
</feature>
<evidence type="ECO:0000313" key="9">
    <source>
        <dbReference type="EMBL" id="OCF46697.1"/>
    </source>
</evidence>
<dbReference type="GO" id="GO:0005524">
    <property type="term" value="F:ATP binding"/>
    <property type="evidence" value="ECO:0007669"/>
    <property type="project" value="UniProtKB-UniRule"/>
</dbReference>
<feature type="compositionally biased region" description="Basic and acidic residues" evidence="7">
    <location>
        <begin position="88"/>
        <end position="100"/>
    </location>
</feature>
<feature type="compositionally biased region" description="Basic and acidic residues" evidence="7">
    <location>
        <begin position="501"/>
        <end position="510"/>
    </location>
</feature>
<dbReference type="STRING" id="1296096.A0A1B9HTV3"/>
<feature type="compositionally biased region" description="Polar residues" evidence="7">
    <location>
        <begin position="385"/>
        <end position="396"/>
    </location>
</feature>
<keyword evidence="3 6" id="KW-0547">Nucleotide-binding</keyword>
<feature type="compositionally biased region" description="Pro residues" evidence="7">
    <location>
        <begin position="75"/>
        <end position="87"/>
    </location>
</feature>
<dbReference type="OrthoDB" id="283111at2759"/>
<name>A0A1B9HTV3_9TREE</name>
<reference evidence="9" key="1">
    <citation type="submission" date="2013-07" db="EMBL/GenBank/DDBJ databases">
        <title>The Genome Sequence of Cryptococcus pinus CBS10737.</title>
        <authorList>
            <consortium name="The Broad Institute Genome Sequencing Platform"/>
            <person name="Cuomo C."/>
            <person name="Litvintseva A."/>
            <person name="Chen Y."/>
            <person name="Heitman J."/>
            <person name="Sun S."/>
            <person name="Springer D."/>
            <person name="Dromer F."/>
            <person name="Young S.K."/>
            <person name="Zeng Q."/>
            <person name="Gargeya S."/>
            <person name="Fitzgerald M."/>
            <person name="Abouelleil A."/>
            <person name="Alvarado L."/>
            <person name="Berlin A.M."/>
            <person name="Chapman S.B."/>
            <person name="Dewar J."/>
            <person name="Goldberg J."/>
            <person name="Griggs A."/>
            <person name="Gujja S."/>
            <person name="Hansen M."/>
            <person name="Howarth C."/>
            <person name="Imamovic A."/>
            <person name="Larimer J."/>
            <person name="McCowan C."/>
            <person name="Murphy C."/>
            <person name="Pearson M."/>
            <person name="Priest M."/>
            <person name="Roberts A."/>
            <person name="Saif S."/>
            <person name="Shea T."/>
            <person name="Sykes S."/>
            <person name="Wortman J."/>
            <person name="Nusbaum C."/>
            <person name="Birren B."/>
        </authorList>
    </citation>
    <scope>NUCLEOTIDE SEQUENCE [LARGE SCALE GENOMIC DNA]</scope>
    <source>
        <strain evidence="9">CBS 10737</strain>
    </source>
</reference>
<feature type="compositionally biased region" description="Polar residues" evidence="7">
    <location>
        <begin position="9"/>
        <end position="30"/>
    </location>
</feature>
<dbReference type="CDD" id="cd14134">
    <property type="entry name" value="PKc_CLK"/>
    <property type="match status" value="1"/>
</dbReference>
<dbReference type="PROSITE" id="PS50011">
    <property type="entry name" value="PROTEIN_KINASE_DOM"/>
    <property type="match status" value="1"/>
</dbReference>
<evidence type="ECO:0000256" key="4">
    <source>
        <dbReference type="ARBA" id="ARBA00022777"/>
    </source>
</evidence>
<dbReference type="Pfam" id="PF00069">
    <property type="entry name" value="Pkinase"/>
    <property type="match status" value="1"/>
</dbReference>
<feature type="region of interest" description="Disordered" evidence="7">
    <location>
        <begin position="75"/>
        <end position="191"/>
    </location>
</feature>
<dbReference type="InterPro" id="IPR011009">
    <property type="entry name" value="Kinase-like_dom_sf"/>
</dbReference>
<feature type="compositionally biased region" description="Low complexity" evidence="7">
    <location>
        <begin position="115"/>
        <end position="124"/>
    </location>
</feature>